<evidence type="ECO:0000313" key="2">
    <source>
        <dbReference type="Proteomes" id="UP000267166"/>
    </source>
</evidence>
<name>A0A498D4G9_9GAMM</name>
<comment type="caution">
    <text evidence="1">The sequence shown here is derived from an EMBL/GenBank/DDBJ whole genome shotgun (WGS) entry which is preliminary data.</text>
</comment>
<sequence length="65" mass="7581">MTQQNQFQTQLLDLLTEVIKQNNQVLQQNSQLIQIVVTQSSQIQELLLQLNPDEDELSNHEYLDS</sequence>
<proteinExistence type="predicted"/>
<dbReference type="EMBL" id="RCHD01000051">
    <property type="protein sequence ID" value="RLL30724.1"/>
    <property type="molecule type" value="Genomic_DNA"/>
</dbReference>
<dbReference type="AlphaFoldDB" id="A0A498D4G9"/>
<dbReference type="Proteomes" id="UP000267166">
    <property type="component" value="Unassembled WGS sequence"/>
</dbReference>
<reference evidence="1 2" key="1">
    <citation type="submission" date="2018-09" db="EMBL/GenBank/DDBJ databases">
        <title>The draft genome of Acinetobacter sp. strains.</title>
        <authorList>
            <person name="Qin J."/>
            <person name="Feng Y."/>
            <person name="Zong Z."/>
        </authorList>
    </citation>
    <scope>NUCLEOTIDE SEQUENCE [LARGE SCALE GENOMIC DNA]</scope>
    <source>
        <strain evidence="1 2">WCHAc060003</strain>
    </source>
</reference>
<gene>
    <name evidence="1" type="ORF">D9K80_15570</name>
</gene>
<accession>A0A498D4G9</accession>
<organism evidence="1 2">
    <name type="scientific">Acinetobacter cumulans</name>
    <dbReference type="NCBI Taxonomy" id="2136182"/>
    <lineage>
        <taxon>Bacteria</taxon>
        <taxon>Pseudomonadati</taxon>
        <taxon>Pseudomonadota</taxon>
        <taxon>Gammaproteobacteria</taxon>
        <taxon>Moraxellales</taxon>
        <taxon>Moraxellaceae</taxon>
        <taxon>Acinetobacter</taxon>
    </lineage>
</organism>
<protein>
    <submittedName>
        <fullName evidence="1">Uncharacterized protein</fullName>
    </submittedName>
</protein>
<evidence type="ECO:0000313" key="1">
    <source>
        <dbReference type="EMBL" id="RLL30724.1"/>
    </source>
</evidence>